<evidence type="ECO:0000256" key="2">
    <source>
        <dbReference type="ARBA" id="ARBA00010447"/>
    </source>
</evidence>
<dbReference type="InterPro" id="IPR000192">
    <property type="entry name" value="Aminotrans_V_dom"/>
</dbReference>
<dbReference type="Gene3D" id="3.40.640.10">
    <property type="entry name" value="Type I PLP-dependent aspartate aminotransferase-like (Major domain)"/>
    <property type="match status" value="1"/>
</dbReference>
<keyword evidence="5 8" id="KW-0663">Pyridoxal phosphate</keyword>
<evidence type="ECO:0000256" key="6">
    <source>
        <dbReference type="ARBA" id="ARBA00050776"/>
    </source>
</evidence>
<dbReference type="PANTHER" id="PTHR43586:SF8">
    <property type="entry name" value="CYSTEINE DESULFURASE 1, CHLOROPLASTIC"/>
    <property type="match status" value="1"/>
</dbReference>
<dbReference type="RefSeq" id="WP_338449320.1">
    <property type="nucleotide sequence ID" value="NZ_CP137640.1"/>
</dbReference>
<dbReference type="CDD" id="cd06453">
    <property type="entry name" value="SufS_like"/>
    <property type="match status" value="1"/>
</dbReference>
<dbReference type="EMBL" id="CP137640">
    <property type="protein sequence ID" value="WVX80389.1"/>
    <property type="molecule type" value="Genomic_DNA"/>
</dbReference>
<organism evidence="10 11">
    <name type="scientific">Niallia oryzisoli</name>
    <dbReference type="NCBI Taxonomy" id="1737571"/>
    <lineage>
        <taxon>Bacteria</taxon>
        <taxon>Bacillati</taxon>
        <taxon>Bacillota</taxon>
        <taxon>Bacilli</taxon>
        <taxon>Bacillales</taxon>
        <taxon>Bacillaceae</taxon>
        <taxon>Niallia</taxon>
    </lineage>
</organism>
<dbReference type="GO" id="GO:0031071">
    <property type="term" value="F:cysteine desulfurase activity"/>
    <property type="evidence" value="ECO:0007669"/>
    <property type="project" value="UniProtKB-EC"/>
</dbReference>
<keyword evidence="4 8" id="KW-0808">Transferase</keyword>
<name>A0ABZ2CH03_9BACI</name>
<dbReference type="EC" id="2.8.1.7" evidence="3 8"/>
<dbReference type="InterPro" id="IPR015424">
    <property type="entry name" value="PyrdxlP-dep_Trfase"/>
</dbReference>
<comment type="catalytic activity">
    <reaction evidence="6 8">
        <text>(sulfur carrier)-H + L-cysteine = (sulfur carrier)-SH + L-alanine</text>
        <dbReference type="Rhea" id="RHEA:43892"/>
        <dbReference type="Rhea" id="RHEA-COMP:14737"/>
        <dbReference type="Rhea" id="RHEA-COMP:14739"/>
        <dbReference type="ChEBI" id="CHEBI:29917"/>
        <dbReference type="ChEBI" id="CHEBI:35235"/>
        <dbReference type="ChEBI" id="CHEBI:57972"/>
        <dbReference type="ChEBI" id="CHEBI:64428"/>
        <dbReference type="EC" id="2.8.1.7"/>
    </reaction>
</comment>
<proteinExistence type="inferred from homology"/>
<evidence type="ECO:0000256" key="4">
    <source>
        <dbReference type="ARBA" id="ARBA00022679"/>
    </source>
</evidence>
<gene>
    <name evidence="10" type="ORF">R4Z09_24550</name>
</gene>
<dbReference type="Pfam" id="PF00266">
    <property type="entry name" value="Aminotran_5"/>
    <property type="match status" value="1"/>
</dbReference>
<evidence type="ECO:0000256" key="5">
    <source>
        <dbReference type="ARBA" id="ARBA00022898"/>
    </source>
</evidence>
<dbReference type="InterPro" id="IPR015422">
    <property type="entry name" value="PyrdxlP-dep_Trfase_small"/>
</dbReference>
<evidence type="ECO:0000313" key="10">
    <source>
        <dbReference type="EMBL" id="WVX80389.1"/>
    </source>
</evidence>
<protein>
    <recommendedName>
        <fullName evidence="3 8">Cysteine desulfurase</fullName>
        <ecNumber evidence="3 8">2.8.1.7</ecNumber>
    </recommendedName>
</protein>
<comment type="cofactor">
    <cofactor evidence="1 7">
        <name>pyridoxal 5'-phosphate</name>
        <dbReference type="ChEBI" id="CHEBI:597326"/>
    </cofactor>
</comment>
<dbReference type="NCBIfam" id="TIGR01979">
    <property type="entry name" value="sufS"/>
    <property type="match status" value="1"/>
</dbReference>
<evidence type="ECO:0000313" key="11">
    <source>
        <dbReference type="Proteomes" id="UP001357223"/>
    </source>
</evidence>
<sequence>MNTKEIKQLFPILNQEVNGHPLVYLDSAATSQKPIQVIDAITNYYRQDNSNVHRGVHTLGTRATDAYEGAREKIRKFINAKSIEEIVYTRGTTTALNLVASSYGNANLKEGDEIVITYMEHHSNLIPWQQVAKNTGATLKYFPLQEDGTLSLDDVRATITPNTKLVAVTMVSNVLGVMNPIKEIAKIAHENGAVMVVDAAQGAPHLKIDVQDLDCDFLGFSGHKMCGPTGIGVLYGKKQLLENMEPIEFGGEMIDFVGLYESSWKELPWKFEGGTPIIAGAIGLGAAIDFIQEIGLDNILEHEHKLAAYTLEKMSTIEGISIYGPKEAEKRAGVVTFNLSDVHPHDVATVLDAEGIAVRAGHHCAQPLMKWLDVSATARASFYLYNSEEDIDRLVEGLVKTKEYFSDVF</sequence>
<evidence type="ECO:0000256" key="1">
    <source>
        <dbReference type="ARBA" id="ARBA00001933"/>
    </source>
</evidence>
<feature type="domain" description="Aminotransferase class V" evidence="9">
    <location>
        <begin position="23"/>
        <end position="394"/>
    </location>
</feature>
<comment type="function">
    <text evidence="8">Catalyzes the removal of elemental sulfur and selenium atoms from L-cysteine, L-cystine, L-selenocysteine, and L-selenocystine to produce L-alanine.</text>
</comment>
<evidence type="ECO:0000256" key="8">
    <source>
        <dbReference type="RuleBase" id="RU004506"/>
    </source>
</evidence>
<dbReference type="InterPro" id="IPR016454">
    <property type="entry name" value="Cysteine_dSase"/>
</dbReference>
<keyword evidence="11" id="KW-1185">Reference proteome</keyword>
<dbReference type="Gene3D" id="3.90.1150.10">
    <property type="entry name" value="Aspartate Aminotransferase, domain 1"/>
    <property type="match status" value="1"/>
</dbReference>
<evidence type="ECO:0000256" key="3">
    <source>
        <dbReference type="ARBA" id="ARBA00012239"/>
    </source>
</evidence>
<accession>A0ABZ2CH03</accession>
<dbReference type="InterPro" id="IPR015421">
    <property type="entry name" value="PyrdxlP-dep_Trfase_major"/>
</dbReference>
<dbReference type="SUPFAM" id="SSF53383">
    <property type="entry name" value="PLP-dependent transferases"/>
    <property type="match status" value="1"/>
</dbReference>
<dbReference type="InterPro" id="IPR020578">
    <property type="entry name" value="Aminotrans_V_PyrdxlP_BS"/>
</dbReference>
<dbReference type="PANTHER" id="PTHR43586">
    <property type="entry name" value="CYSTEINE DESULFURASE"/>
    <property type="match status" value="1"/>
</dbReference>
<dbReference type="PROSITE" id="PS00595">
    <property type="entry name" value="AA_TRANSFER_CLASS_5"/>
    <property type="match status" value="1"/>
</dbReference>
<evidence type="ECO:0000256" key="7">
    <source>
        <dbReference type="RuleBase" id="RU004504"/>
    </source>
</evidence>
<dbReference type="Proteomes" id="UP001357223">
    <property type="component" value="Chromosome"/>
</dbReference>
<dbReference type="InterPro" id="IPR010970">
    <property type="entry name" value="Cys_dSase_SufS"/>
</dbReference>
<dbReference type="PIRSF" id="PIRSF005572">
    <property type="entry name" value="NifS"/>
    <property type="match status" value="1"/>
</dbReference>
<evidence type="ECO:0000259" key="9">
    <source>
        <dbReference type="Pfam" id="PF00266"/>
    </source>
</evidence>
<comment type="similarity">
    <text evidence="2 8">Belongs to the class-V pyridoxal-phosphate-dependent aminotransferase family. Csd subfamily.</text>
</comment>
<reference evidence="10 11" key="1">
    <citation type="submission" date="2023-10" db="EMBL/GenBank/DDBJ databases">
        <title>Niallia locisalis sp.nov. isolated from a salt pond sample.</title>
        <authorList>
            <person name="Li X.-J."/>
            <person name="Dong L."/>
        </authorList>
    </citation>
    <scope>NUCLEOTIDE SEQUENCE [LARGE SCALE GENOMIC DNA]</scope>
    <source>
        <strain evidence="10 11">DSM 29761</strain>
    </source>
</reference>